<evidence type="ECO:0000256" key="2">
    <source>
        <dbReference type="SAM" id="Phobius"/>
    </source>
</evidence>
<proteinExistence type="predicted"/>
<gene>
    <name evidence="3" type="ORF">B5F97_05020</name>
</gene>
<sequence>MGGIAFLGLLFWVMIFIAYILLLSAVYKYATRLGQERTTWVFISLFCSPVVGLIGLYMEGETDEHRKERIMEEERWRKECINGTTSSTIENTPKDETMDTLLNG</sequence>
<evidence type="ECO:0000313" key="4">
    <source>
        <dbReference type="Proteomes" id="UP000195386"/>
    </source>
</evidence>
<keyword evidence="2" id="KW-0472">Membrane</keyword>
<dbReference type="Proteomes" id="UP000195386">
    <property type="component" value="Unassembled WGS sequence"/>
</dbReference>
<evidence type="ECO:0000256" key="1">
    <source>
        <dbReference type="SAM" id="MobiDB-lite"/>
    </source>
</evidence>
<dbReference type="AlphaFoldDB" id="A0A1Y3YWA4"/>
<comment type="caution">
    <text evidence="3">The sequence shown here is derived from an EMBL/GenBank/DDBJ whole genome shotgun (WGS) entry which is preliminary data.</text>
</comment>
<name>A0A1Y3YWA4_9BACE</name>
<dbReference type="RefSeq" id="WP_087425617.1">
    <property type="nucleotide sequence ID" value="NZ_CAMMFP010000022.1"/>
</dbReference>
<feature type="transmembrane region" description="Helical" evidence="2">
    <location>
        <begin position="6"/>
        <end position="27"/>
    </location>
</feature>
<evidence type="ECO:0000313" key="3">
    <source>
        <dbReference type="EMBL" id="OUO02143.1"/>
    </source>
</evidence>
<feature type="transmembrane region" description="Helical" evidence="2">
    <location>
        <begin position="39"/>
        <end position="58"/>
    </location>
</feature>
<protein>
    <submittedName>
        <fullName evidence="3">Uncharacterized protein</fullName>
    </submittedName>
</protein>
<dbReference type="EMBL" id="NFII01000003">
    <property type="protein sequence ID" value="OUO02143.1"/>
    <property type="molecule type" value="Genomic_DNA"/>
</dbReference>
<reference evidence="4" key="1">
    <citation type="submission" date="2017-04" db="EMBL/GenBank/DDBJ databases">
        <title>Function of individual gut microbiota members based on whole genome sequencing of pure cultures obtained from chicken caecum.</title>
        <authorList>
            <person name="Medvecky M."/>
            <person name="Cejkova D."/>
            <person name="Polansky O."/>
            <person name="Karasova D."/>
            <person name="Kubasova T."/>
            <person name="Cizek A."/>
            <person name="Rychlik I."/>
        </authorList>
    </citation>
    <scope>NUCLEOTIDE SEQUENCE [LARGE SCALE GENOMIC DNA]</scope>
    <source>
        <strain evidence="4">An43</strain>
    </source>
</reference>
<keyword evidence="2" id="KW-1133">Transmembrane helix</keyword>
<keyword evidence="2" id="KW-0812">Transmembrane</keyword>
<feature type="compositionally biased region" description="Polar residues" evidence="1">
    <location>
        <begin position="82"/>
        <end position="91"/>
    </location>
</feature>
<feature type="region of interest" description="Disordered" evidence="1">
    <location>
        <begin position="82"/>
        <end position="104"/>
    </location>
</feature>
<organism evidence="3 4">
    <name type="scientific">Bacteroides clarus</name>
    <dbReference type="NCBI Taxonomy" id="626929"/>
    <lineage>
        <taxon>Bacteria</taxon>
        <taxon>Pseudomonadati</taxon>
        <taxon>Bacteroidota</taxon>
        <taxon>Bacteroidia</taxon>
        <taxon>Bacteroidales</taxon>
        <taxon>Bacteroidaceae</taxon>
        <taxon>Bacteroides</taxon>
    </lineage>
</organism>
<accession>A0A1Y3YWA4</accession>